<proteinExistence type="predicted"/>
<accession>A0A4U9F8S7</accession>
<dbReference type="EMBL" id="CAJPIJ010000149">
    <property type="protein sequence ID" value="CAG1992184.1"/>
    <property type="molecule type" value="Genomic_DNA"/>
</dbReference>
<evidence type="ECO:0000313" key="3">
    <source>
        <dbReference type="Proteomes" id="UP000746612"/>
    </source>
</evidence>
<dbReference type="EMBL" id="CAAKMV010000149">
    <property type="protein sequence ID" value="VIO60955.1"/>
    <property type="molecule type" value="Genomic_DNA"/>
</dbReference>
<evidence type="ECO:0000313" key="1">
    <source>
        <dbReference type="EMBL" id="CAG1992184.1"/>
    </source>
</evidence>
<organism evidence="1 3">
    <name type="scientific">Gibberella zeae</name>
    <name type="common">Wheat head blight fungus</name>
    <name type="synonym">Fusarium graminearum</name>
    <dbReference type="NCBI Taxonomy" id="5518"/>
    <lineage>
        <taxon>Eukaryota</taxon>
        <taxon>Fungi</taxon>
        <taxon>Dikarya</taxon>
        <taxon>Ascomycota</taxon>
        <taxon>Pezizomycotina</taxon>
        <taxon>Sordariomycetes</taxon>
        <taxon>Hypocreomycetidae</taxon>
        <taxon>Hypocreales</taxon>
        <taxon>Nectriaceae</taxon>
        <taxon>Fusarium</taxon>
    </lineage>
</organism>
<name>A0A4U9F8S7_GIBZA</name>
<protein>
    <submittedName>
        <fullName evidence="1">Uncharacterized protein</fullName>
    </submittedName>
</protein>
<reference evidence="1" key="2">
    <citation type="submission" date="2021-03" db="EMBL/GenBank/DDBJ databases">
        <authorList>
            <person name="Alouane T."/>
            <person name="Langin T."/>
            <person name="Bonhomme L."/>
        </authorList>
    </citation>
    <scope>NUCLEOTIDE SEQUENCE</scope>
    <source>
        <strain evidence="1">MDC_Fg202</strain>
    </source>
</reference>
<gene>
    <name evidence="2" type="ORF">FUG_LOCUS421395</name>
    <name evidence="1" type="ORF">MDCFG202_LOCUS342187</name>
</gene>
<reference evidence="2" key="1">
    <citation type="submission" date="2019-04" db="EMBL/GenBank/DDBJ databases">
        <authorList>
            <person name="Melise S."/>
            <person name="Noan J."/>
            <person name="Okalmin O."/>
        </authorList>
    </citation>
    <scope>NUCLEOTIDE SEQUENCE</scope>
    <source>
        <strain evidence="2">FN9</strain>
    </source>
</reference>
<sequence>MSLVVNVSLCLSISGNLFRIVKSGPLYSVGTDRIAARELYCDPSPTDQRWFDGIRFSPTGTSHTKPIVAVIPTLWILAMQ</sequence>
<dbReference type="Proteomes" id="UP000746612">
    <property type="component" value="Unassembled WGS sequence"/>
</dbReference>
<evidence type="ECO:0000313" key="2">
    <source>
        <dbReference type="EMBL" id="VIO60955.1"/>
    </source>
</evidence>
<dbReference type="AlphaFoldDB" id="A0A4U9F8S7"/>